<evidence type="ECO:0000313" key="4">
    <source>
        <dbReference type="Proteomes" id="UP000580250"/>
    </source>
</evidence>
<proteinExistence type="predicted"/>
<keyword evidence="2" id="KW-0732">Signal</keyword>
<feature type="region of interest" description="Disordered" evidence="1">
    <location>
        <begin position="125"/>
        <end position="154"/>
    </location>
</feature>
<feature type="compositionally biased region" description="Polar residues" evidence="1">
    <location>
        <begin position="145"/>
        <end position="154"/>
    </location>
</feature>
<feature type="chain" id="PRO_5027579102" evidence="2">
    <location>
        <begin position="27"/>
        <end position="179"/>
    </location>
</feature>
<dbReference type="EMBL" id="CAJEWN010000003">
    <property type="protein sequence ID" value="CAD2124748.1"/>
    <property type="molecule type" value="Genomic_DNA"/>
</dbReference>
<reference evidence="3 4" key="1">
    <citation type="submission" date="2020-08" db="EMBL/GenBank/DDBJ databases">
        <authorList>
            <person name="Koutsovoulos G."/>
            <person name="Danchin GJ E."/>
        </authorList>
    </citation>
    <scope>NUCLEOTIDE SEQUENCE [LARGE SCALE GENOMIC DNA]</scope>
</reference>
<gene>
    <name evidence="3" type="ORF">MENT_LOCUS925</name>
</gene>
<accession>A0A6V7TN43</accession>
<evidence type="ECO:0000256" key="2">
    <source>
        <dbReference type="SAM" id="SignalP"/>
    </source>
</evidence>
<dbReference type="AlphaFoldDB" id="A0A6V7TN43"/>
<name>A0A6V7TN43_MELEN</name>
<protein>
    <submittedName>
        <fullName evidence="3">Uncharacterized protein</fullName>
    </submittedName>
</protein>
<comment type="caution">
    <text evidence="3">The sequence shown here is derived from an EMBL/GenBank/DDBJ whole genome shotgun (WGS) entry which is preliminary data.</text>
</comment>
<evidence type="ECO:0000313" key="3">
    <source>
        <dbReference type="EMBL" id="CAD2124748.1"/>
    </source>
</evidence>
<organism evidence="3 4">
    <name type="scientific">Meloidogyne enterolobii</name>
    <name type="common">Root-knot nematode worm</name>
    <name type="synonym">Meloidogyne mayaguensis</name>
    <dbReference type="NCBI Taxonomy" id="390850"/>
    <lineage>
        <taxon>Eukaryota</taxon>
        <taxon>Metazoa</taxon>
        <taxon>Ecdysozoa</taxon>
        <taxon>Nematoda</taxon>
        <taxon>Chromadorea</taxon>
        <taxon>Rhabditida</taxon>
        <taxon>Tylenchina</taxon>
        <taxon>Tylenchomorpha</taxon>
        <taxon>Tylenchoidea</taxon>
        <taxon>Meloidogynidae</taxon>
        <taxon>Meloidogyninae</taxon>
        <taxon>Meloidogyne</taxon>
    </lineage>
</organism>
<dbReference type="OrthoDB" id="5899807at2759"/>
<evidence type="ECO:0000256" key="1">
    <source>
        <dbReference type="SAM" id="MobiDB-lite"/>
    </source>
</evidence>
<feature type="signal peptide" evidence="2">
    <location>
        <begin position="1"/>
        <end position="26"/>
    </location>
</feature>
<sequence length="179" mass="20379">MRQFSLIIISFYFLFLLNIVFDRTHGKPNMSKTKMKESVLMNGPVRLQRKPRVPVAAMYRGVVHTGEVHRLRRQLINIGVPTPPPVPRIPVPYPYRSKSETINDSVNDRLPSSNRIRRQIVIRAPTPPPIPSIPGVGVNRRKSRSLTPSDHSAITGSDQMQMIHHKYAYIVHNSKQAGF</sequence>
<dbReference type="Proteomes" id="UP000580250">
    <property type="component" value="Unassembled WGS sequence"/>
</dbReference>